<feature type="transmembrane region" description="Helical" evidence="5">
    <location>
        <begin position="320"/>
        <end position="338"/>
    </location>
</feature>
<dbReference type="GO" id="GO:0005886">
    <property type="term" value="C:plasma membrane"/>
    <property type="evidence" value="ECO:0007669"/>
    <property type="project" value="TreeGrafter"/>
</dbReference>
<comment type="subcellular location">
    <subcellularLocation>
        <location evidence="1">Membrane</location>
        <topology evidence="1">Multi-pass membrane protein</topology>
    </subcellularLocation>
</comment>
<name>A0A9X1DBK9_9SPHN</name>
<feature type="domain" description="Major facilitator superfamily (MFS) profile" evidence="6">
    <location>
        <begin position="22"/>
        <end position="437"/>
    </location>
</feature>
<evidence type="ECO:0000313" key="8">
    <source>
        <dbReference type="Proteomes" id="UP001138757"/>
    </source>
</evidence>
<feature type="transmembrane region" description="Helical" evidence="5">
    <location>
        <begin position="56"/>
        <end position="77"/>
    </location>
</feature>
<dbReference type="AlphaFoldDB" id="A0A9X1DBK9"/>
<dbReference type="EMBL" id="JAHGAW010000005">
    <property type="protein sequence ID" value="MBT2187045.1"/>
    <property type="molecule type" value="Genomic_DNA"/>
</dbReference>
<protein>
    <submittedName>
        <fullName evidence="7">MFS transporter</fullName>
    </submittedName>
</protein>
<dbReference type="PANTHER" id="PTHR23508">
    <property type="entry name" value="CARBOXYLIC ACID TRANSPORTER PROTEIN HOMOLOG"/>
    <property type="match status" value="1"/>
</dbReference>
<evidence type="ECO:0000259" key="6">
    <source>
        <dbReference type="PROSITE" id="PS50850"/>
    </source>
</evidence>
<dbReference type="RefSeq" id="WP_214622798.1">
    <property type="nucleotide sequence ID" value="NZ_JAHGAW010000005.1"/>
</dbReference>
<feature type="transmembrane region" description="Helical" evidence="5">
    <location>
        <begin position="145"/>
        <end position="171"/>
    </location>
</feature>
<dbReference type="InterPro" id="IPR020846">
    <property type="entry name" value="MFS_dom"/>
</dbReference>
<evidence type="ECO:0000256" key="2">
    <source>
        <dbReference type="ARBA" id="ARBA00022692"/>
    </source>
</evidence>
<feature type="transmembrane region" description="Helical" evidence="5">
    <location>
        <begin position="256"/>
        <end position="274"/>
    </location>
</feature>
<evidence type="ECO:0000256" key="1">
    <source>
        <dbReference type="ARBA" id="ARBA00004141"/>
    </source>
</evidence>
<feature type="transmembrane region" description="Helical" evidence="5">
    <location>
        <begin position="177"/>
        <end position="197"/>
    </location>
</feature>
<dbReference type="Pfam" id="PF07690">
    <property type="entry name" value="MFS_1"/>
    <property type="match status" value="1"/>
</dbReference>
<proteinExistence type="predicted"/>
<dbReference type="Proteomes" id="UP001138757">
    <property type="component" value="Unassembled WGS sequence"/>
</dbReference>
<gene>
    <name evidence="7" type="ORF">KK488_08815</name>
</gene>
<dbReference type="InterPro" id="IPR011701">
    <property type="entry name" value="MFS"/>
</dbReference>
<dbReference type="InterPro" id="IPR036259">
    <property type="entry name" value="MFS_trans_sf"/>
</dbReference>
<keyword evidence="3 5" id="KW-1133">Transmembrane helix</keyword>
<evidence type="ECO:0000256" key="3">
    <source>
        <dbReference type="ARBA" id="ARBA00022989"/>
    </source>
</evidence>
<feature type="transmembrane region" description="Helical" evidence="5">
    <location>
        <begin position="89"/>
        <end position="107"/>
    </location>
</feature>
<organism evidence="7 8">
    <name type="scientific">Sphingobium nicotianae</name>
    <dbReference type="NCBI Taxonomy" id="2782607"/>
    <lineage>
        <taxon>Bacteria</taxon>
        <taxon>Pseudomonadati</taxon>
        <taxon>Pseudomonadota</taxon>
        <taxon>Alphaproteobacteria</taxon>
        <taxon>Sphingomonadales</taxon>
        <taxon>Sphingomonadaceae</taxon>
        <taxon>Sphingobium</taxon>
    </lineage>
</organism>
<evidence type="ECO:0000313" key="7">
    <source>
        <dbReference type="EMBL" id="MBT2187045.1"/>
    </source>
</evidence>
<comment type="caution">
    <text evidence="7">The sequence shown here is derived from an EMBL/GenBank/DDBJ whole genome shotgun (WGS) entry which is preliminary data.</text>
</comment>
<dbReference type="GO" id="GO:0046943">
    <property type="term" value="F:carboxylic acid transmembrane transporter activity"/>
    <property type="evidence" value="ECO:0007669"/>
    <property type="project" value="TreeGrafter"/>
</dbReference>
<dbReference type="SUPFAM" id="SSF103473">
    <property type="entry name" value="MFS general substrate transporter"/>
    <property type="match status" value="1"/>
</dbReference>
<feature type="transmembrane region" description="Helical" evidence="5">
    <location>
        <begin position="20"/>
        <end position="44"/>
    </location>
</feature>
<accession>A0A9X1DBK9</accession>
<dbReference type="PROSITE" id="PS50850">
    <property type="entry name" value="MFS"/>
    <property type="match status" value="1"/>
</dbReference>
<reference evidence="7" key="1">
    <citation type="submission" date="2021-05" db="EMBL/GenBank/DDBJ databases">
        <title>Genome of Sphingobium sp. strain.</title>
        <authorList>
            <person name="Fan R."/>
        </authorList>
    </citation>
    <scope>NUCLEOTIDE SEQUENCE</scope>
    <source>
        <strain evidence="7">H33</strain>
    </source>
</reference>
<dbReference type="PANTHER" id="PTHR23508:SF10">
    <property type="entry name" value="CARBOXYLIC ACID TRANSPORTER PROTEIN HOMOLOG"/>
    <property type="match status" value="1"/>
</dbReference>
<evidence type="ECO:0000256" key="5">
    <source>
        <dbReference type="SAM" id="Phobius"/>
    </source>
</evidence>
<feature type="transmembrane region" description="Helical" evidence="5">
    <location>
        <begin position="344"/>
        <end position="367"/>
    </location>
</feature>
<dbReference type="Gene3D" id="1.20.1250.20">
    <property type="entry name" value="MFS general substrate transporter like domains"/>
    <property type="match status" value="1"/>
</dbReference>
<keyword evidence="4 5" id="KW-0472">Membrane</keyword>
<keyword evidence="8" id="KW-1185">Reference proteome</keyword>
<sequence>MVANDPRQIINDNPMSARQWIVVVLMIFLNALDGFDVLSSAFAAPGITKEWGIPRSQLGIVLSAELIGMGFGSILLGSLADKIGRKLDMIICLVVMAIGMYMAHAATGVTELTLWRLITGLGIGGMLAATNAVTAEVSSTASRSLAMSLYVIGYPLGGVIGGFAAQGWLLVEYDWRAVFLFGAVVTAVMIPLVMLLVPETPAFFAARRPEGAVAKINKSLRAFGKPQISDLPPVPEQAAKPRVTDILSNPRLRPTTLLLAFGYMFHTLTFYYILKFAVQIVADTGFSQPLAASVLTYANIGGAVGGALFGFLLKKWDIKVPTIVMCILGVLAVAWFGLGHDTLGHWRLAGFFTMFFLNAAIVGYYAAFARGFPAYARATGTGFVLGVGRAGAAGSPIIAGFLFDALGKDQLLAVSLIMCAGALIGAVLVWLVPLHDADEVVAGRA</sequence>
<feature type="transmembrane region" description="Helical" evidence="5">
    <location>
        <begin position="294"/>
        <end position="313"/>
    </location>
</feature>
<keyword evidence="2 5" id="KW-0812">Transmembrane</keyword>
<evidence type="ECO:0000256" key="4">
    <source>
        <dbReference type="ARBA" id="ARBA00023136"/>
    </source>
</evidence>
<feature type="transmembrane region" description="Helical" evidence="5">
    <location>
        <begin position="113"/>
        <end position="133"/>
    </location>
</feature>
<feature type="transmembrane region" description="Helical" evidence="5">
    <location>
        <begin position="411"/>
        <end position="432"/>
    </location>
</feature>